<organism evidence="6">
    <name type="scientific">Lotharella globosa</name>
    <dbReference type="NCBI Taxonomy" id="91324"/>
    <lineage>
        <taxon>Eukaryota</taxon>
        <taxon>Sar</taxon>
        <taxon>Rhizaria</taxon>
        <taxon>Cercozoa</taxon>
        <taxon>Chlorarachniophyceae</taxon>
        <taxon>Lotharella</taxon>
    </lineage>
</organism>
<dbReference type="InterPro" id="IPR006146">
    <property type="entry name" value="5'-Nucleotdase_CS"/>
</dbReference>
<dbReference type="PROSITE" id="PS00786">
    <property type="entry name" value="5_NUCLEOTIDASE_2"/>
    <property type="match status" value="1"/>
</dbReference>
<evidence type="ECO:0000256" key="3">
    <source>
        <dbReference type="ARBA" id="ARBA00022837"/>
    </source>
</evidence>
<dbReference type="Pfam" id="PF02872">
    <property type="entry name" value="5_nucleotid_C"/>
    <property type="match status" value="1"/>
</dbReference>
<comment type="similarity">
    <text evidence="1">Belongs to the 5'-nucleotidase family.</text>
</comment>
<keyword evidence="2" id="KW-0732">Signal</keyword>
<dbReference type="InterPro" id="IPR018247">
    <property type="entry name" value="EF_Hand_1_Ca_BS"/>
</dbReference>
<dbReference type="InterPro" id="IPR006179">
    <property type="entry name" value="5_nucleotidase/apyrase"/>
</dbReference>
<dbReference type="Gene3D" id="1.10.238.10">
    <property type="entry name" value="EF-hand"/>
    <property type="match status" value="1"/>
</dbReference>
<dbReference type="GO" id="GO:0046872">
    <property type="term" value="F:metal ion binding"/>
    <property type="evidence" value="ECO:0007669"/>
    <property type="project" value="InterPro"/>
</dbReference>
<proteinExistence type="inferred from homology"/>
<sequence length="539" mass="59658">MADVMNEVGFTHVCLGNHEFDLSLDDLKLRLNQMKHVGKILSTNVIFPNGETEAYNCVQYDITTLEPHGLKIGWIGLLTKDTVDLLKAGGLYEKYQGLAINDPIDTLRKMEAKMKSEGVDIIIPLTHLLVNTDRKLAEECSEHGIKLIMGGHDHDKYHEHPNGVTIVKSGYDAIDATIATIHVKLDDIKKNKENLVPYDVKTEIVNVSGVTTDAKKYARMLEICREGEEKLAALGSTVLIPPSPEGEEVLSSKDPRNKQCTVGRMLCDMLKAYFKADVGLITGGKIRNKSDYPKGLTVTDIGAELPFKDNFTYMVTMTAAEIEDTIKFSWTEKKGQGGFLQYDNDTIFDQKANILTHVAGTELDRATASDKLFKVVMPISILNGMDGLEPLVAVGKRHNTKAVSLDHLMLMQNIITKVCVLRQWERLNMSCRDFALADINKDLKLQRHEFVSYMQKVHPGISRGIIDLFWDALDDDRNGSLSPSEFLRRSSHRMSQYALLAEDEDLAALENKSTSAGGIPGDGASGGSVVARCSICTVA</sequence>
<evidence type="ECO:0000259" key="5">
    <source>
        <dbReference type="Pfam" id="PF02872"/>
    </source>
</evidence>
<dbReference type="Gene3D" id="3.90.780.10">
    <property type="entry name" value="5'-Nucleotidase, C-terminal domain"/>
    <property type="match status" value="1"/>
</dbReference>
<evidence type="ECO:0000256" key="1">
    <source>
        <dbReference type="ARBA" id="ARBA00006654"/>
    </source>
</evidence>
<dbReference type="SUPFAM" id="SSF55816">
    <property type="entry name" value="5'-nucleotidase (syn. UDP-sugar hydrolase), C-terminal domain"/>
    <property type="match status" value="1"/>
</dbReference>
<reference evidence="6" key="1">
    <citation type="submission" date="2021-01" db="EMBL/GenBank/DDBJ databases">
        <authorList>
            <person name="Corre E."/>
            <person name="Pelletier E."/>
            <person name="Niang G."/>
            <person name="Scheremetjew M."/>
            <person name="Finn R."/>
            <person name="Kale V."/>
            <person name="Holt S."/>
            <person name="Cochrane G."/>
            <person name="Meng A."/>
            <person name="Brown T."/>
            <person name="Cohen L."/>
        </authorList>
    </citation>
    <scope>NUCLEOTIDE SEQUENCE</scope>
    <source>
        <strain evidence="6">CCCM811</strain>
    </source>
</reference>
<dbReference type="InterPro" id="IPR004843">
    <property type="entry name" value="Calcineurin-like_PHP"/>
</dbReference>
<name>A0A7S3ZAI4_9EUKA</name>
<dbReference type="GO" id="GO:0000166">
    <property type="term" value="F:nucleotide binding"/>
    <property type="evidence" value="ECO:0007669"/>
    <property type="project" value="InterPro"/>
</dbReference>
<dbReference type="InterPro" id="IPR008334">
    <property type="entry name" value="5'-Nucleotdase_C"/>
</dbReference>
<dbReference type="PROSITE" id="PS00018">
    <property type="entry name" value="EF_HAND_1"/>
    <property type="match status" value="1"/>
</dbReference>
<accession>A0A7S3ZAI4</accession>
<dbReference type="InterPro" id="IPR036907">
    <property type="entry name" value="5'-Nucleotdase_C_sf"/>
</dbReference>
<dbReference type="EMBL" id="HBIV01041100">
    <property type="protein sequence ID" value="CAE0677229.1"/>
    <property type="molecule type" value="Transcribed_RNA"/>
</dbReference>
<keyword evidence="3" id="KW-0106">Calcium</keyword>
<dbReference type="GO" id="GO:0009166">
    <property type="term" value="P:nucleotide catabolic process"/>
    <property type="evidence" value="ECO:0007669"/>
    <property type="project" value="InterPro"/>
</dbReference>
<dbReference type="PANTHER" id="PTHR11575:SF48">
    <property type="entry name" value="5'-NUCLEOTIDASE"/>
    <property type="match status" value="1"/>
</dbReference>
<evidence type="ECO:0000313" key="6">
    <source>
        <dbReference type="EMBL" id="CAE0677229.1"/>
    </source>
</evidence>
<evidence type="ECO:0000256" key="2">
    <source>
        <dbReference type="ARBA" id="ARBA00022729"/>
    </source>
</evidence>
<evidence type="ECO:0000259" key="4">
    <source>
        <dbReference type="Pfam" id="PF00149"/>
    </source>
</evidence>
<dbReference type="AlphaFoldDB" id="A0A7S3ZAI4"/>
<dbReference type="SUPFAM" id="SSF56300">
    <property type="entry name" value="Metallo-dependent phosphatases"/>
    <property type="match status" value="1"/>
</dbReference>
<dbReference type="PANTHER" id="PTHR11575">
    <property type="entry name" value="5'-NUCLEOTIDASE-RELATED"/>
    <property type="match status" value="1"/>
</dbReference>
<feature type="domain" description="5'-Nucleotidase C-terminal" evidence="5">
    <location>
        <begin position="250"/>
        <end position="387"/>
    </location>
</feature>
<dbReference type="InterPro" id="IPR011992">
    <property type="entry name" value="EF-hand-dom_pair"/>
</dbReference>
<dbReference type="SUPFAM" id="SSF47473">
    <property type="entry name" value="EF-hand"/>
    <property type="match status" value="1"/>
</dbReference>
<dbReference type="InterPro" id="IPR029052">
    <property type="entry name" value="Metallo-depent_PP-like"/>
</dbReference>
<dbReference type="Pfam" id="PF00149">
    <property type="entry name" value="Metallophos"/>
    <property type="match status" value="1"/>
</dbReference>
<dbReference type="GO" id="GO:0016788">
    <property type="term" value="F:hydrolase activity, acting on ester bonds"/>
    <property type="evidence" value="ECO:0007669"/>
    <property type="project" value="InterPro"/>
</dbReference>
<feature type="domain" description="Calcineurin-like phosphoesterase" evidence="4">
    <location>
        <begin position="12"/>
        <end position="155"/>
    </location>
</feature>
<protein>
    <recommendedName>
        <fullName evidence="7">EF-hand domain-containing protein</fullName>
    </recommendedName>
</protein>
<gene>
    <name evidence="6" type="ORF">LGLO00237_LOCUS29009</name>
</gene>
<evidence type="ECO:0008006" key="7">
    <source>
        <dbReference type="Google" id="ProtNLM"/>
    </source>
</evidence>
<dbReference type="Gene3D" id="3.60.21.10">
    <property type="match status" value="1"/>
</dbReference>